<evidence type="ECO:0000313" key="19">
    <source>
        <dbReference type="Proteomes" id="UP001373714"/>
    </source>
</evidence>
<dbReference type="InterPro" id="IPR006172">
    <property type="entry name" value="DNA-dir_DNA_pol_B"/>
</dbReference>
<dbReference type="InterPro" id="IPR023211">
    <property type="entry name" value="DNA_pol_palm_dom_sf"/>
</dbReference>
<dbReference type="SUPFAM" id="SSF56672">
    <property type="entry name" value="DNA/RNA polymerases"/>
    <property type="match status" value="1"/>
</dbReference>
<dbReference type="InterPro" id="IPR024647">
    <property type="entry name" value="DNA_pol_a_cat_su_N"/>
</dbReference>
<comment type="similarity">
    <text evidence="2 12">Belongs to the DNA polymerase type-B family.</text>
</comment>
<accession>A0AAV9UHY1</accession>
<keyword evidence="8" id="KW-0862">Zinc</keyword>
<dbReference type="SMART" id="SM00486">
    <property type="entry name" value="POLBc"/>
    <property type="match status" value="1"/>
</dbReference>
<feature type="region of interest" description="Disordered" evidence="13">
    <location>
        <begin position="866"/>
        <end position="899"/>
    </location>
</feature>
<evidence type="ECO:0000259" key="15">
    <source>
        <dbReference type="Pfam" id="PF03104"/>
    </source>
</evidence>
<keyword evidence="3 12" id="KW-0808">Transferase</keyword>
<feature type="domain" description="DNA-directed DNA polymerase family B multifunctional" evidence="14">
    <location>
        <begin position="835"/>
        <end position="1273"/>
    </location>
</feature>
<dbReference type="EC" id="2.7.7.7" evidence="12"/>
<dbReference type="PROSITE" id="PS00116">
    <property type="entry name" value="DNA_POLYMERASE_B"/>
    <property type="match status" value="1"/>
</dbReference>
<dbReference type="EMBL" id="JAVHNS010000010">
    <property type="protein sequence ID" value="KAK6341761.1"/>
    <property type="molecule type" value="Genomic_DNA"/>
</dbReference>
<feature type="region of interest" description="Disordered" evidence="13">
    <location>
        <begin position="198"/>
        <end position="280"/>
    </location>
</feature>
<dbReference type="InterPro" id="IPR042087">
    <property type="entry name" value="DNA_pol_B_thumb"/>
</dbReference>
<feature type="compositionally biased region" description="Basic and acidic residues" evidence="13">
    <location>
        <begin position="153"/>
        <end position="164"/>
    </location>
</feature>
<evidence type="ECO:0000256" key="12">
    <source>
        <dbReference type="RuleBase" id="RU000442"/>
    </source>
</evidence>
<dbReference type="InterPro" id="IPR043502">
    <property type="entry name" value="DNA/RNA_pol_sf"/>
</dbReference>
<evidence type="ECO:0000256" key="13">
    <source>
        <dbReference type="SAM" id="MobiDB-lite"/>
    </source>
</evidence>
<comment type="caution">
    <text evidence="18">The sequence shown here is derived from an EMBL/GenBank/DDBJ whole genome shotgun (WGS) entry which is preliminary data.</text>
</comment>
<keyword evidence="10 12" id="KW-0238">DNA-binding</keyword>
<evidence type="ECO:0000256" key="9">
    <source>
        <dbReference type="ARBA" id="ARBA00022932"/>
    </source>
</evidence>
<dbReference type="Gene3D" id="3.30.70.2820">
    <property type="match status" value="1"/>
</dbReference>
<keyword evidence="11" id="KW-0539">Nucleus</keyword>
<dbReference type="Gene3D" id="2.40.50.730">
    <property type="match status" value="1"/>
</dbReference>
<dbReference type="GO" id="GO:0006281">
    <property type="term" value="P:DNA repair"/>
    <property type="evidence" value="ECO:0007669"/>
    <property type="project" value="UniProtKB-ARBA"/>
</dbReference>
<dbReference type="NCBIfam" id="TIGR00592">
    <property type="entry name" value="pol2"/>
    <property type="match status" value="1"/>
</dbReference>
<evidence type="ECO:0000313" key="18">
    <source>
        <dbReference type="EMBL" id="KAK6341761.1"/>
    </source>
</evidence>
<proteinExistence type="inferred from homology"/>
<dbReference type="GO" id="GO:0003697">
    <property type="term" value="F:single-stranded DNA binding"/>
    <property type="evidence" value="ECO:0007669"/>
    <property type="project" value="TreeGrafter"/>
</dbReference>
<dbReference type="InterPro" id="IPR006134">
    <property type="entry name" value="DNA-dir_DNA_pol_B_multi_dom"/>
</dbReference>
<dbReference type="InterPro" id="IPR006133">
    <property type="entry name" value="DNA-dir_DNA_pol_B_exonuc"/>
</dbReference>
<dbReference type="FunFam" id="1.10.132.60:FF:000004">
    <property type="entry name" value="DNA polymerase"/>
    <property type="match status" value="1"/>
</dbReference>
<dbReference type="InterPro" id="IPR015088">
    <property type="entry name" value="Znf_DNA-dir_DNA_pol_B_alpha"/>
</dbReference>
<dbReference type="Pfam" id="PF03104">
    <property type="entry name" value="DNA_pol_B_exo1"/>
    <property type="match status" value="1"/>
</dbReference>
<dbReference type="GO" id="GO:0005658">
    <property type="term" value="C:alpha DNA polymerase:primase complex"/>
    <property type="evidence" value="ECO:0007669"/>
    <property type="project" value="UniProtKB-ARBA"/>
</dbReference>
<feature type="region of interest" description="Disordered" evidence="13">
    <location>
        <begin position="104"/>
        <end position="168"/>
    </location>
</feature>
<dbReference type="GO" id="GO:0006272">
    <property type="term" value="P:leading strand elongation"/>
    <property type="evidence" value="ECO:0007669"/>
    <property type="project" value="TreeGrafter"/>
</dbReference>
<dbReference type="GO" id="GO:0003688">
    <property type="term" value="F:DNA replication origin binding"/>
    <property type="evidence" value="ECO:0007669"/>
    <property type="project" value="TreeGrafter"/>
</dbReference>
<dbReference type="Gene3D" id="3.90.1600.10">
    <property type="entry name" value="Palm domain of DNA polymerase"/>
    <property type="match status" value="2"/>
</dbReference>
<dbReference type="InterPro" id="IPR038256">
    <property type="entry name" value="Pol_alpha_znc_sf"/>
</dbReference>
<organism evidence="18 19">
    <name type="scientific">Orbilia blumenaviensis</name>
    <dbReference type="NCBI Taxonomy" id="1796055"/>
    <lineage>
        <taxon>Eukaryota</taxon>
        <taxon>Fungi</taxon>
        <taxon>Dikarya</taxon>
        <taxon>Ascomycota</taxon>
        <taxon>Pezizomycotina</taxon>
        <taxon>Orbiliomycetes</taxon>
        <taxon>Orbiliales</taxon>
        <taxon>Orbiliaceae</taxon>
        <taxon>Orbilia</taxon>
    </lineage>
</organism>
<dbReference type="InterPro" id="IPR045846">
    <property type="entry name" value="POLBc_alpha"/>
</dbReference>
<name>A0AAV9UHY1_9PEZI</name>
<keyword evidence="19" id="KW-1185">Reference proteome</keyword>
<evidence type="ECO:0000256" key="6">
    <source>
        <dbReference type="ARBA" id="ARBA00022723"/>
    </source>
</evidence>
<dbReference type="CDD" id="cd05532">
    <property type="entry name" value="POLBc_alpha"/>
    <property type="match status" value="1"/>
</dbReference>
<evidence type="ECO:0000256" key="10">
    <source>
        <dbReference type="ARBA" id="ARBA00023125"/>
    </source>
</evidence>
<dbReference type="FunFam" id="3.30.420.10:FF:000036">
    <property type="entry name" value="DNA polymerase"/>
    <property type="match status" value="1"/>
</dbReference>
<evidence type="ECO:0000256" key="3">
    <source>
        <dbReference type="ARBA" id="ARBA00022679"/>
    </source>
</evidence>
<evidence type="ECO:0000256" key="2">
    <source>
        <dbReference type="ARBA" id="ARBA00005755"/>
    </source>
</evidence>
<feature type="domain" description="DNA-directed DNA polymerase family B exonuclease" evidence="15">
    <location>
        <begin position="527"/>
        <end position="770"/>
    </location>
</feature>
<dbReference type="GO" id="GO:0006273">
    <property type="term" value="P:lagging strand elongation"/>
    <property type="evidence" value="ECO:0007669"/>
    <property type="project" value="TreeGrafter"/>
</dbReference>
<dbReference type="FunFam" id="3.30.70.2820:FF:000001">
    <property type="entry name" value="DNA polymerase"/>
    <property type="match status" value="1"/>
</dbReference>
<comment type="subcellular location">
    <subcellularLocation>
        <location evidence="1">Nucleus</location>
    </subcellularLocation>
</comment>
<evidence type="ECO:0000256" key="7">
    <source>
        <dbReference type="ARBA" id="ARBA00022771"/>
    </source>
</evidence>
<protein>
    <recommendedName>
        <fullName evidence="12">DNA polymerase</fullName>
        <ecNumber evidence="12">2.7.7.7</ecNumber>
    </recommendedName>
</protein>
<keyword evidence="6" id="KW-0479">Metal-binding</keyword>
<dbReference type="PRINTS" id="PR00106">
    <property type="entry name" value="DNAPOLB"/>
</dbReference>
<dbReference type="CDD" id="cd05776">
    <property type="entry name" value="DNA_polB_alpha_exo"/>
    <property type="match status" value="1"/>
</dbReference>
<sequence length="1499" mass="169046">MQPPQHELQAQTEPQPPPPPPRRTHPYYQAICTLHPGYETPNPRQTPKMSARANQRAKLEELRKLRGSKKTRLSSYKTQDEQRLFDELDENEYRKVQRSRLDQDDFVVDDNGEGYVENGMDEWEAGQGHDGYGSSSDENDNPIRTSTKGKRKREVENISRKDQDGSINKYFTSMAAQAATKQKAESTVEDDEFLSGLLGQMDESRDSFRTAKKLKAQQQQEPTYRRQRALSPSRVGTRGRQGLENKLLTKNHGDLVPSSPPKHGAIEDGNGNDDDNGTFHDDTEQQTVVALTRSVRSGPTNPIKVEPTGLETYTDDVDDVDELAMRPILTFRKTKDIPVNVNSVRPDFSTGKISSDKPPVASEGVDASQWQSVNANLSRSHISDQPFLGKVASKDVINEDGSLRFFWIDFTEIGGCLCLFGKVLIKGTDRYASAFVKVNGIMRKLYFLPRATHKKTREEIEMSDVYSEVDELLTKLNISQDWKAKACSRKYAFELNDIPKQSDYLKVLYPYERPQVPSGTSGETFSHVFGTGTSIFEQFVLARNIMGPCWLHIEEPIFKGVENASWCKVELQVSSPTTITCAGDSENDTAPPLKLMSLAIRTKIGHRDNKPEIISITGRVYDNIPLDETRPAEELPSSCFTICRPMGPSFPVGFQTAIDGQKTVIKTEKTEAGLLALFLAKLQSTDPDVLIGHELEESIYGTLVHRLKECKVSNWHRIGRMRRSQWPNNLGRGGYFAEKQIISGRLMCDLSNDLGKSLMNRCQSWSLTEICDLILGKRRIELDNEKSLKTWATSGNGFLDYLGHAETDTYMIAAVALRIQIIPLAKQLTNLAGNSLARTLSGTRAERNEYILLHEFTKNKYICPDKSYDRGKNPQKETEEDPADEENEVRPDGKKKDKFKGGLVLEPERGLYDKFVLVMDFNSLYPSIIQEFNICFTTVDRADLPEDQVPEIPTEQAQGILPKLISTLVQRRRQVKSLMKDKRATPAQLAQWDIKQQALKLTANSMYGCLGYVRSRFYARPLAMLTTFQGREILRSTKELAESSQLRVIYGDTDSVMINTNVDIYADAIKIGNDFKKAVNDRYKLLEIDIDNVFQRLLLHSKKKYAALNYTADGKSAIEVKGLDMKRREYCQISKDVSSWILKEILSGDEPDAVIERVHDHLRETAKQMRENNIPHSRYTIYTKLSKDPELYPGGKTMPQVQVALRRRSKGDVVKANDVIAYIITGDGGNTSSPAERAFSPQELKSDSSLKPDPEWYLLKQIFPPVERLCGPIDGTDAIRLAECLGLDTKKYQIASTITQIENELHPLESTLSDDERFRDTKPLILTCLSCRTTLDFSGLNSNPAICSPDGLKCQSTSCGAVFSTPVLIAQVESNIRSWTSQYYESWLSCEDNSCGNRTRQVGVYGKRCLGLQGLATGCVGPISYEYSDKMLYNQLLYCSTLFDIERAKLKAAVGDREPITILAERYRIAFNMVSRIITLYQRKCGRSWVQMDDIFSSA</sequence>
<feature type="region of interest" description="Disordered" evidence="13">
    <location>
        <begin position="1"/>
        <end position="83"/>
    </location>
</feature>
<dbReference type="Proteomes" id="UP001373714">
    <property type="component" value="Unassembled WGS sequence"/>
</dbReference>
<dbReference type="InterPro" id="IPR017964">
    <property type="entry name" value="DNA-dir_DNA_pol_B_CS"/>
</dbReference>
<dbReference type="SUPFAM" id="SSF53098">
    <property type="entry name" value="Ribonuclease H-like"/>
    <property type="match status" value="1"/>
</dbReference>
<dbReference type="Gene3D" id="1.10.3200.20">
    <property type="entry name" value="DNA Polymerase alpha, zinc finger"/>
    <property type="match status" value="1"/>
</dbReference>
<dbReference type="Pfam" id="PF08996">
    <property type="entry name" value="zf-DNA_Pol"/>
    <property type="match status" value="1"/>
</dbReference>
<dbReference type="InterPro" id="IPR012337">
    <property type="entry name" value="RNaseH-like_sf"/>
</dbReference>
<dbReference type="Pfam" id="PF00136">
    <property type="entry name" value="DNA_pol_B"/>
    <property type="match status" value="1"/>
</dbReference>
<evidence type="ECO:0000256" key="11">
    <source>
        <dbReference type="ARBA" id="ARBA00023242"/>
    </source>
</evidence>
<gene>
    <name evidence="18" type="primary">POL1</name>
    <name evidence="18" type="ORF">TWF730_001257</name>
</gene>
<dbReference type="Pfam" id="PF12254">
    <property type="entry name" value="DNA_pol_alpha_N"/>
    <property type="match status" value="1"/>
</dbReference>
<dbReference type="Gene3D" id="1.10.132.60">
    <property type="entry name" value="DNA polymerase family B, C-terminal domain"/>
    <property type="match status" value="1"/>
</dbReference>
<evidence type="ECO:0000256" key="4">
    <source>
        <dbReference type="ARBA" id="ARBA00022695"/>
    </source>
</evidence>
<keyword evidence="9 12" id="KW-0239">DNA-directed DNA polymerase</keyword>
<feature type="domain" description="DNA polymerase alpha catalytic subunit N-terminal" evidence="17">
    <location>
        <begin position="59"/>
        <end position="124"/>
    </location>
</feature>
<dbReference type="Gene3D" id="3.30.420.10">
    <property type="entry name" value="Ribonuclease H-like superfamily/Ribonuclease H"/>
    <property type="match status" value="1"/>
</dbReference>
<dbReference type="GO" id="GO:1902975">
    <property type="term" value="P:mitotic DNA replication initiation"/>
    <property type="evidence" value="ECO:0007669"/>
    <property type="project" value="InterPro"/>
</dbReference>
<evidence type="ECO:0000259" key="14">
    <source>
        <dbReference type="Pfam" id="PF00136"/>
    </source>
</evidence>
<feature type="domain" description="Zinc finger DNA-directed DNA polymerase family B alpha" evidence="16">
    <location>
        <begin position="1310"/>
        <end position="1496"/>
    </location>
</feature>
<evidence type="ECO:0000259" key="17">
    <source>
        <dbReference type="Pfam" id="PF12254"/>
    </source>
</evidence>
<dbReference type="FunFam" id="1.10.287.690:FF:000003">
    <property type="entry name" value="DNA polymerase"/>
    <property type="match status" value="1"/>
</dbReference>
<keyword evidence="4 12" id="KW-0548">Nucleotidyltransferase</keyword>
<comment type="catalytic activity">
    <reaction evidence="12">
        <text>DNA(n) + a 2'-deoxyribonucleoside 5'-triphosphate = DNA(n+1) + diphosphate</text>
        <dbReference type="Rhea" id="RHEA:22508"/>
        <dbReference type="Rhea" id="RHEA-COMP:17339"/>
        <dbReference type="Rhea" id="RHEA-COMP:17340"/>
        <dbReference type="ChEBI" id="CHEBI:33019"/>
        <dbReference type="ChEBI" id="CHEBI:61560"/>
        <dbReference type="ChEBI" id="CHEBI:173112"/>
        <dbReference type="EC" id="2.7.7.7"/>
    </reaction>
</comment>
<dbReference type="GO" id="GO:0003682">
    <property type="term" value="F:chromatin binding"/>
    <property type="evidence" value="ECO:0007669"/>
    <property type="project" value="TreeGrafter"/>
</dbReference>
<evidence type="ECO:0000256" key="5">
    <source>
        <dbReference type="ARBA" id="ARBA00022705"/>
    </source>
</evidence>
<dbReference type="PANTHER" id="PTHR45861:SF1">
    <property type="entry name" value="DNA POLYMERASE ALPHA CATALYTIC SUBUNIT"/>
    <property type="match status" value="1"/>
</dbReference>
<feature type="compositionally biased region" description="Basic and acidic residues" evidence="13">
    <location>
        <begin position="866"/>
        <end position="877"/>
    </location>
</feature>
<dbReference type="GO" id="GO:0003887">
    <property type="term" value="F:DNA-directed DNA polymerase activity"/>
    <property type="evidence" value="ECO:0007669"/>
    <property type="project" value="UniProtKB-KW"/>
</dbReference>
<dbReference type="InterPro" id="IPR036397">
    <property type="entry name" value="RNaseH_sf"/>
</dbReference>
<evidence type="ECO:0000256" key="8">
    <source>
        <dbReference type="ARBA" id="ARBA00022833"/>
    </source>
</evidence>
<keyword evidence="5 12" id="KW-0235">DNA replication</keyword>
<dbReference type="GO" id="GO:0000166">
    <property type="term" value="F:nucleotide binding"/>
    <property type="evidence" value="ECO:0007669"/>
    <property type="project" value="InterPro"/>
</dbReference>
<evidence type="ECO:0000256" key="1">
    <source>
        <dbReference type="ARBA" id="ARBA00004123"/>
    </source>
</evidence>
<feature type="compositionally biased region" description="Acidic residues" evidence="13">
    <location>
        <begin position="878"/>
        <end position="887"/>
    </location>
</feature>
<keyword evidence="7" id="KW-0863">Zinc-finger</keyword>
<dbReference type="GO" id="GO:0008270">
    <property type="term" value="F:zinc ion binding"/>
    <property type="evidence" value="ECO:0007669"/>
    <property type="project" value="UniProtKB-KW"/>
</dbReference>
<reference evidence="18 19" key="1">
    <citation type="submission" date="2019-10" db="EMBL/GenBank/DDBJ databases">
        <authorList>
            <person name="Palmer J.M."/>
        </authorList>
    </citation>
    <scope>NUCLEOTIDE SEQUENCE [LARGE SCALE GENOMIC DNA]</scope>
    <source>
        <strain evidence="18 19">TWF730</strain>
    </source>
</reference>
<evidence type="ECO:0000259" key="16">
    <source>
        <dbReference type="Pfam" id="PF08996"/>
    </source>
</evidence>
<dbReference type="PANTHER" id="PTHR45861">
    <property type="entry name" value="DNA POLYMERASE ALPHA CATALYTIC SUBUNIT"/>
    <property type="match status" value="1"/>
</dbReference>